<keyword evidence="2" id="KW-1185">Reference proteome</keyword>
<organism evidence="1 2">
    <name type="scientific">Kibdelosporangium lantanae</name>
    <dbReference type="NCBI Taxonomy" id="1497396"/>
    <lineage>
        <taxon>Bacteria</taxon>
        <taxon>Bacillati</taxon>
        <taxon>Actinomycetota</taxon>
        <taxon>Actinomycetes</taxon>
        <taxon>Pseudonocardiales</taxon>
        <taxon>Pseudonocardiaceae</taxon>
        <taxon>Kibdelosporangium</taxon>
    </lineage>
</organism>
<accession>A0ABW3M4R9</accession>
<sequence>MTNTKLNPAAEEGPSWLTEPCPQWCVATHREEDMVDDRLHFASWQRFIALPSAAPVMVGESQRPRMRELLVYVEQHVGHEDGPRVVITDSHSEEHERRFSLDEAIGVGVALFHGISIISDGKTSIRSLERVYKVQGE</sequence>
<proteinExistence type="predicted"/>
<reference evidence="2" key="1">
    <citation type="journal article" date="2019" name="Int. J. Syst. Evol. Microbiol.">
        <title>The Global Catalogue of Microorganisms (GCM) 10K type strain sequencing project: providing services to taxonomists for standard genome sequencing and annotation.</title>
        <authorList>
            <consortium name="The Broad Institute Genomics Platform"/>
            <consortium name="The Broad Institute Genome Sequencing Center for Infectious Disease"/>
            <person name="Wu L."/>
            <person name="Ma J."/>
        </authorList>
    </citation>
    <scope>NUCLEOTIDE SEQUENCE [LARGE SCALE GENOMIC DNA]</scope>
    <source>
        <strain evidence="2">JCM 31486</strain>
    </source>
</reference>
<dbReference type="Pfam" id="PF21848">
    <property type="entry name" value="DUF6907"/>
    <property type="match status" value="1"/>
</dbReference>
<comment type="caution">
    <text evidence="1">The sequence shown here is derived from an EMBL/GenBank/DDBJ whole genome shotgun (WGS) entry which is preliminary data.</text>
</comment>
<protein>
    <submittedName>
        <fullName evidence="1">DUF6907 domain-containing protein</fullName>
    </submittedName>
</protein>
<evidence type="ECO:0000313" key="2">
    <source>
        <dbReference type="Proteomes" id="UP001597045"/>
    </source>
</evidence>
<name>A0ABW3M4R9_9PSEU</name>
<dbReference type="Proteomes" id="UP001597045">
    <property type="component" value="Unassembled WGS sequence"/>
</dbReference>
<dbReference type="InterPro" id="IPR054202">
    <property type="entry name" value="DUF6907"/>
</dbReference>
<dbReference type="EMBL" id="JBHTIS010000380">
    <property type="protein sequence ID" value="MFD1045683.1"/>
    <property type="molecule type" value="Genomic_DNA"/>
</dbReference>
<evidence type="ECO:0000313" key="1">
    <source>
        <dbReference type="EMBL" id="MFD1045683.1"/>
    </source>
</evidence>
<gene>
    <name evidence="1" type="ORF">ACFQ1S_08955</name>
</gene>